<evidence type="ECO:0008006" key="3">
    <source>
        <dbReference type="Google" id="ProtNLM"/>
    </source>
</evidence>
<dbReference type="InterPro" id="IPR036388">
    <property type="entry name" value="WH-like_DNA-bd_sf"/>
</dbReference>
<dbReference type="Proteomes" id="UP000677515">
    <property type="component" value="Chromosome"/>
</dbReference>
<protein>
    <recommendedName>
        <fullName evidence="3">FaeA-like protein</fullName>
    </recommendedName>
</protein>
<sequence>MRRNKTAVQLKKQEAFRALALICQELASSPKEGTHLSDPTLWPKTRELADNCGESIYMMRNILLQLVDEGKVIKHASLLSNSLRWYINEGDGI</sequence>
<name>A0ABN6DRC7_ERWRD</name>
<reference evidence="1 2" key="1">
    <citation type="submission" date="2021-01" db="EMBL/GenBank/DDBJ databases">
        <title>Complete genome sequence of Erwinia rhapontici MAFF 311153.</title>
        <authorList>
            <person name="Morohoshi T."/>
            <person name="Someya N."/>
        </authorList>
    </citation>
    <scope>NUCLEOTIDE SEQUENCE [LARGE SCALE GENOMIC DNA]</scope>
    <source>
        <strain evidence="1 2">MAFF 311153</strain>
    </source>
</reference>
<evidence type="ECO:0000313" key="2">
    <source>
        <dbReference type="Proteomes" id="UP000677515"/>
    </source>
</evidence>
<organism evidence="1 2">
    <name type="scientific">Erwinia rhapontici</name>
    <name type="common">Pectobacterium rhapontici</name>
    <dbReference type="NCBI Taxonomy" id="55212"/>
    <lineage>
        <taxon>Bacteria</taxon>
        <taxon>Pseudomonadati</taxon>
        <taxon>Pseudomonadota</taxon>
        <taxon>Gammaproteobacteria</taxon>
        <taxon>Enterobacterales</taxon>
        <taxon>Erwiniaceae</taxon>
        <taxon>Erwinia</taxon>
    </lineage>
</organism>
<gene>
    <name evidence="1" type="ORF">ERHA53_45990</name>
</gene>
<dbReference type="EMBL" id="AP024329">
    <property type="protein sequence ID" value="BCQ37256.1"/>
    <property type="molecule type" value="Genomic_DNA"/>
</dbReference>
<accession>A0ABN6DRC7</accession>
<evidence type="ECO:0000313" key="1">
    <source>
        <dbReference type="EMBL" id="BCQ37256.1"/>
    </source>
</evidence>
<proteinExistence type="predicted"/>
<keyword evidence="2" id="KW-1185">Reference proteome</keyword>
<dbReference type="RefSeq" id="WP_133844938.1">
    <property type="nucleotide sequence ID" value="NZ_AP024329.1"/>
</dbReference>
<dbReference type="Gene3D" id="1.10.10.10">
    <property type="entry name" value="Winged helix-like DNA-binding domain superfamily/Winged helix DNA-binding domain"/>
    <property type="match status" value="1"/>
</dbReference>